<evidence type="ECO:0000256" key="1">
    <source>
        <dbReference type="SAM" id="MobiDB-lite"/>
    </source>
</evidence>
<proteinExistence type="predicted"/>
<feature type="region of interest" description="Disordered" evidence="1">
    <location>
        <begin position="1"/>
        <end position="26"/>
    </location>
</feature>
<organism evidence="2">
    <name type="scientific">Yersinia enterocolitica</name>
    <dbReference type="NCBI Taxonomy" id="630"/>
    <lineage>
        <taxon>Bacteria</taxon>
        <taxon>Pseudomonadati</taxon>
        <taxon>Pseudomonadota</taxon>
        <taxon>Gammaproteobacteria</taxon>
        <taxon>Enterobacterales</taxon>
        <taxon>Yersiniaceae</taxon>
        <taxon>Yersinia</taxon>
    </lineage>
</organism>
<protein>
    <submittedName>
        <fullName evidence="2">Uncharacterized protein</fullName>
    </submittedName>
</protein>
<dbReference type="EMBL" id="AM905950">
    <property type="protein sequence ID" value="CAP20307.1"/>
    <property type="molecule type" value="Genomic_DNA"/>
</dbReference>
<keyword evidence="2" id="KW-0614">Plasmid</keyword>
<dbReference type="AlphaFoldDB" id="B0RL50"/>
<feature type="compositionally biased region" description="Polar residues" evidence="1">
    <location>
        <begin position="12"/>
        <end position="25"/>
    </location>
</feature>
<evidence type="ECO:0000313" key="2">
    <source>
        <dbReference type="EMBL" id="CAP20307.1"/>
    </source>
</evidence>
<reference evidence="2" key="1">
    <citation type="journal article" date="2008" name="J. Bacteriol.">
        <title>Genetic and functional properties of the self-transmissible Yersinia enterocolitica plasmid pYE854, which mobilizes the virulence plasmid pYV.</title>
        <authorList>
            <person name="Hammerl J.A."/>
            <person name="Klein I."/>
            <person name="Lanka E."/>
            <person name="Appel B."/>
            <person name="Hertwig S."/>
        </authorList>
    </citation>
    <scope>NUCLEOTIDE SEQUENCE [LARGE SCALE GENOMIC DNA]</scope>
    <source>
        <strain evidence="2">29854</strain>
        <plasmid evidence="2">pYE854</plasmid>
    </source>
</reference>
<accession>B0RL50</accession>
<geneLocation type="plasmid" evidence="2">
    <name>pYE854</name>
</geneLocation>
<name>B0RL50_YEREN</name>
<sequence length="65" mass="7404">MRHGKYDLPLDNSDSTFSTGQSAMSASRPETFDKLFYGFSKGDFRASSASKYFASSYWVLVFQQR</sequence>